<gene>
    <name evidence="4" type="ORF">R0137_03965</name>
</gene>
<organism evidence="4 5">
    <name type="scientific">Congregibacter brevis</name>
    <dbReference type="NCBI Taxonomy" id="3081201"/>
    <lineage>
        <taxon>Bacteria</taxon>
        <taxon>Pseudomonadati</taxon>
        <taxon>Pseudomonadota</taxon>
        <taxon>Gammaproteobacteria</taxon>
        <taxon>Cellvibrionales</taxon>
        <taxon>Halieaceae</taxon>
        <taxon>Congregibacter</taxon>
    </lineage>
</organism>
<dbReference type="PANTHER" id="PTHR48075">
    <property type="entry name" value="3-HYDROXYACYL-COA DEHYDROGENASE FAMILY PROTEIN"/>
    <property type="match status" value="1"/>
</dbReference>
<dbReference type="RefSeq" id="WP_407328722.1">
    <property type="nucleotide sequence ID" value="NZ_CP136865.1"/>
</dbReference>
<accession>A0ABZ0IF12</accession>
<dbReference type="InterPro" id="IPR006108">
    <property type="entry name" value="3HC_DH_C"/>
</dbReference>
<dbReference type="Gene3D" id="1.10.1040.10">
    <property type="entry name" value="N-(1-d-carboxylethyl)-l-norvaline Dehydrogenase, domain 2"/>
    <property type="match status" value="1"/>
</dbReference>
<dbReference type="Pfam" id="PF00725">
    <property type="entry name" value="3HCDH"/>
    <property type="match status" value="1"/>
</dbReference>
<dbReference type="InterPro" id="IPR022694">
    <property type="entry name" value="3-OHacyl-CoA_DH"/>
</dbReference>
<evidence type="ECO:0000259" key="3">
    <source>
        <dbReference type="Pfam" id="PF02737"/>
    </source>
</evidence>
<dbReference type="Gene3D" id="3.40.50.720">
    <property type="entry name" value="NAD(P)-binding Rossmann-like Domain"/>
    <property type="match status" value="1"/>
</dbReference>
<dbReference type="Proteomes" id="UP001626549">
    <property type="component" value="Chromosome"/>
</dbReference>
<feature type="domain" description="3-hydroxyacyl-CoA dehydrogenase C-terminal" evidence="2">
    <location>
        <begin position="181"/>
        <end position="279"/>
    </location>
</feature>
<dbReference type="InterPro" id="IPR036291">
    <property type="entry name" value="NAD(P)-bd_dom_sf"/>
</dbReference>
<dbReference type="PANTHER" id="PTHR48075:SF5">
    <property type="entry name" value="3-HYDROXYBUTYRYL-COA DEHYDROGENASE"/>
    <property type="match status" value="1"/>
</dbReference>
<feature type="domain" description="3-hydroxyacyl-CoA dehydrogenase NAD binding" evidence="3">
    <location>
        <begin position="6"/>
        <end position="178"/>
    </location>
</feature>
<proteinExistence type="predicted"/>
<evidence type="ECO:0000313" key="5">
    <source>
        <dbReference type="Proteomes" id="UP001626549"/>
    </source>
</evidence>
<evidence type="ECO:0000256" key="1">
    <source>
        <dbReference type="ARBA" id="ARBA00023002"/>
    </source>
</evidence>
<sequence>MTEIKNVAVVGGGLMGAGIAQVFAVAGYRVTVFEPAEDARRSLRGRVAETLEFLGQDASVTDNIDVTDDLGVAAAGADFVTEAAPEKLELKQSIFRDLERLVPATCILASNTSVIPITKITQGLKTGHRMVGTHWWNPPYLIPLVEVVQAASTDDVTLALTMDLLTYVGKEPAHVKKDVPGFVANRLQHALWREAIAMVAEGICDAETLDRCVKNSFGLRLPVLGPLENADMVGLDLTLDIHKTMIPELDRSAGPHPFLEERVKTGKLGFKSGEGFQTWTEAERESLREQLNSHLVRAQSSRT</sequence>
<dbReference type="PIRSF" id="PIRSF000105">
    <property type="entry name" value="HCDH"/>
    <property type="match status" value="1"/>
</dbReference>
<dbReference type="SUPFAM" id="SSF51735">
    <property type="entry name" value="NAD(P)-binding Rossmann-fold domains"/>
    <property type="match status" value="1"/>
</dbReference>
<dbReference type="EMBL" id="CP136865">
    <property type="protein sequence ID" value="WOJ97735.1"/>
    <property type="molecule type" value="Genomic_DNA"/>
</dbReference>
<reference evidence="4 5" key="1">
    <citation type="submission" date="2023-10" db="EMBL/GenBank/DDBJ databases">
        <title>Two novel species belonging to the OM43/NOR5 clade.</title>
        <authorList>
            <person name="Park M."/>
        </authorList>
    </citation>
    <scope>NUCLEOTIDE SEQUENCE [LARGE SCALE GENOMIC DNA]</scope>
    <source>
        <strain evidence="4 5">IMCC45268</strain>
    </source>
</reference>
<dbReference type="Pfam" id="PF02737">
    <property type="entry name" value="3HCDH_N"/>
    <property type="match status" value="1"/>
</dbReference>
<dbReference type="InterPro" id="IPR008927">
    <property type="entry name" value="6-PGluconate_DH-like_C_sf"/>
</dbReference>
<name>A0ABZ0IF12_9GAMM</name>
<protein>
    <submittedName>
        <fullName evidence="4">3-hydroxyacyl-CoA dehydrogenase family protein</fullName>
    </submittedName>
</protein>
<keyword evidence="5" id="KW-1185">Reference proteome</keyword>
<evidence type="ECO:0000259" key="2">
    <source>
        <dbReference type="Pfam" id="PF00725"/>
    </source>
</evidence>
<dbReference type="InterPro" id="IPR013328">
    <property type="entry name" value="6PGD_dom2"/>
</dbReference>
<dbReference type="InterPro" id="IPR006176">
    <property type="entry name" value="3-OHacyl-CoA_DH_NAD-bd"/>
</dbReference>
<evidence type="ECO:0000313" key="4">
    <source>
        <dbReference type="EMBL" id="WOJ97735.1"/>
    </source>
</evidence>
<dbReference type="SUPFAM" id="SSF48179">
    <property type="entry name" value="6-phosphogluconate dehydrogenase C-terminal domain-like"/>
    <property type="match status" value="1"/>
</dbReference>
<keyword evidence="1" id="KW-0560">Oxidoreductase</keyword>